<name>A0AA47NB21_MERPO</name>
<protein>
    <submittedName>
        <fullName evidence="1">Uncharacterized protein</fullName>
    </submittedName>
</protein>
<dbReference type="EMBL" id="JAOPHQ010000295">
    <property type="protein sequence ID" value="KAK0155230.1"/>
    <property type="molecule type" value="Genomic_DNA"/>
</dbReference>
<dbReference type="AlphaFoldDB" id="A0AA47NB21"/>
<organism evidence="1 2">
    <name type="scientific">Merluccius polli</name>
    <name type="common">Benguela hake</name>
    <name type="synonym">Merluccius cadenati</name>
    <dbReference type="NCBI Taxonomy" id="89951"/>
    <lineage>
        <taxon>Eukaryota</taxon>
        <taxon>Metazoa</taxon>
        <taxon>Chordata</taxon>
        <taxon>Craniata</taxon>
        <taxon>Vertebrata</taxon>
        <taxon>Euteleostomi</taxon>
        <taxon>Actinopterygii</taxon>
        <taxon>Neopterygii</taxon>
        <taxon>Teleostei</taxon>
        <taxon>Neoteleostei</taxon>
        <taxon>Acanthomorphata</taxon>
        <taxon>Zeiogadaria</taxon>
        <taxon>Gadariae</taxon>
        <taxon>Gadiformes</taxon>
        <taxon>Gadoidei</taxon>
        <taxon>Merlucciidae</taxon>
        <taxon>Merluccius</taxon>
    </lineage>
</organism>
<evidence type="ECO:0000313" key="1">
    <source>
        <dbReference type="EMBL" id="KAK0155230.1"/>
    </source>
</evidence>
<evidence type="ECO:0000313" key="2">
    <source>
        <dbReference type="Proteomes" id="UP001174136"/>
    </source>
</evidence>
<proteinExistence type="predicted"/>
<sequence length="120" mass="13417">MTIIDAVTDAEEDSVMQVITTLFPSINPATVTKQQADKDPAFTEWVQKHCRQRQYLFQIRKCDDTECCSVPALPSERMIWLPDPMPDASGPRSVTIAPCCHICIGAGKKHIVARPYGKQK</sequence>
<gene>
    <name evidence="1" type="ORF">N1851_002421</name>
</gene>
<reference evidence="1" key="1">
    <citation type="journal article" date="2023" name="Front. Mar. Sci.">
        <title>A new Merluccius polli reference genome to investigate the effects of global change in West African waters.</title>
        <authorList>
            <person name="Mateo J.L."/>
            <person name="Blanco-Fernandez C."/>
            <person name="Garcia-Vazquez E."/>
            <person name="Machado-Schiaffino G."/>
        </authorList>
    </citation>
    <scope>NUCLEOTIDE SEQUENCE</scope>
    <source>
        <strain evidence="1">C29</strain>
        <tissue evidence="1">Fin</tissue>
    </source>
</reference>
<dbReference type="Proteomes" id="UP001174136">
    <property type="component" value="Unassembled WGS sequence"/>
</dbReference>
<comment type="caution">
    <text evidence="1">The sequence shown here is derived from an EMBL/GenBank/DDBJ whole genome shotgun (WGS) entry which is preliminary data.</text>
</comment>
<accession>A0AA47NB21</accession>
<keyword evidence="2" id="KW-1185">Reference proteome</keyword>